<evidence type="ECO:0008006" key="3">
    <source>
        <dbReference type="Google" id="ProtNLM"/>
    </source>
</evidence>
<dbReference type="SUPFAM" id="SSF50494">
    <property type="entry name" value="Trypsin-like serine proteases"/>
    <property type="match status" value="1"/>
</dbReference>
<organism evidence="1 2">
    <name type="scientific">Candidatus Paraluminiphilus aquimaris</name>
    <dbReference type="NCBI Taxonomy" id="2518994"/>
    <lineage>
        <taxon>Bacteria</taxon>
        <taxon>Pseudomonadati</taxon>
        <taxon>Pseudomonadota</taxon>
        <taxon>Gammaproteobacteria</taxon>
        <taxon>Cellvibrionales</taxon>
        <taxon>Halieaceae</taxon>
        <taxon>Candidatus Paraluminiphilus</taxon>
    </lineage>
</organism>
<dbReference type="InterPro" id="IPR009003">
    <property type="entry name" value="Peptidase_S1_PA"/>
</dbReference>
<name>A0ABY6Q8G9_9GAMM</name>
<protein>
    <recommendedName>
        <fullName evidence="3">Trypsin-like peptidase domain-containing protein</fullName>
    </recommendedName>
</protein>
<keyword evidence="2" id="KW-1185">Reference proteome</keyword>
<evidence type="ECO:0000313" key="2">
    <source>
        <dbReference type="Proteomes" id="UP001317963"/>
    </source>
</evidence>
<sequence length="222" mass="23714">MALLAGTLVLTASLHIKAQGTAATSVVKLTVPIQRIENHERRNFIENCSAYAVKKTAQHYVFLSSWHCIDGLYDRLNLPKISHAGTTISPTLGESGGSMDEDWLILRTPNDVFSDSLTLVHSASEEVQKGETLYGFGWGGHLQNPASAPKELTCLALDVGRKLTLNCGFAKGDSGGLVARKVKGRYEAVGIISAGDSSTITFAYPLSALPGQLLKALSEEGN</sequence>
<gene>
    <name evidence="1" type="ORF">E0F26_08075</name>
</gene>
<proteinExistence type="predicted"/>
<evidence type="ECO:0000313" key="1">
    <source>
        <dbReference type="EMBL" id="UZP74698.1"/>
    </source>
</evidence>
<dbReference type="Proteomes" id="UP001317963">
    <property type="component" value="Chromosome"/>
</dbReference>
<reference evidence="1 2" key="1">
    <citation type="submission" date="2019-02" db="EMBL/GenBank/DDBJ databases">
        <title>Halieaceae_genomes.</title>
        <authorList>
            <person name="Li S.-H."/>
        </authorList>
    </citation>
    <scope>NUCLEOTIDE SEQUENCE [LARGE SCALE GENOMIC DNA]</scope>
    <source>
        <strain evidence="1 2">JH123</strain>
    </source>
</reference>
<dbReference type="EMBL" id="CP036501">
    <property type="protein sequence ID" value="UZP74698.1"/>
    <property type="molecule type" value="Genomic_DNA"/>
</dbReference>
<accession>A0ABY6Q8G9</accession>
<dbReference type="RefSeq" id="WP_279241158.1">
    <property type="nucleotide sequence ID" value="NZ_CP036501.1"/>
</dbReference>